<evidence type="ECO:0000256" key="4">
    <source>
        <dbReference type="ARBA" id="ARBA00022825"/>
    </source>
</evidence>
<keyword evidence="9" id="KW-1185">Reference proteome</keyword>
<feature type="domain" description="P/Homo B" evidence="7">
    <location>
        <begin position="449"/>
        <end position="500"/>
    </location>
</feature>
<reference evidence="8" key="1">
    <citation type="submission" date="2022-11" db="EMBL/GenBank/DDBJ databases">
        <title>Centuries of genome instability and evolution in soft-shell clam transmissible cancer (bioRxiv).</title>
        <authorList>
            <person name="Hart S.F.M."/>
            <person name="Yonemitsu M.A."/>
            <person name="Giersch R.M."/>
            <person name="Beal B.F."/>
            <person name="Arriagada G."/>
            <person name="Davis B.W."/>
            <person name="Ostrander E.A."/>
            <person name="Goff S.P."/>
            <person name="Metzger M.J."/>
        </authorList>
    </citation>
    <scope>NUCLEOTIDE SEQUENCE</scope>
    <source>
        <strain evidence="8">MELC-2E11</strain>
        <tissue evidence="8">Siphon/mantle</tissue>
    </source>
</reference>
<keyword evidence="4 5" id="KW-0720">Serine protease</keyword>
<feature type="active site" description="Charge relay system" evidence="5">
    <location>
        <position position="140"/>
    </location>
</feature>
<evidence type="ECO:0000313" key="9">
    <source>
        <dbReference type="Proteomes" id="UP001164746"/>
    </source>
</evidence>
<name>A0ABY7DB77_MYAAR</name>
<feature type="active site" description="Charge relay system" evidence="5">
    <location>
        <position position="316"/>
    </location>
</feature>
<dbReference type="InterPro" id="IPR015500">
    <property type="entry name" value="Peptidase_S8_subtilisin-rel"/>
</dbReference>
<evidence type="ECO:0000256" key="5">
    <source>
        <dbReference type="PROSITE-ProRule" id="PRU01240"/>
    </source>
</evidence>
<feature type="active site" description="Charge relay system" evidence="5">
    <location>
        <position position="93"/>
    </location>
</feature>
<dbReference type="PANTHER" id="PTHR42884">
    <property type="entry name" value="PROPROTEIN CONVERTASE SUBTILISIN/KEXIN-RELATED"/>
    <property type="match status" value="1"/>
</dbReference>
<comment type="similarity">
    <text evidence="5">Belongs to the peptidase S8 family.</text>
</comment>
<evidence type="ECO:0000256" key="3">
    <source>
        <dbReference type="ARBA" id="ARBA00022801"/>
    </source>
</evidence>
<evidence type="ECO:0000256" key="2">
    <source>
        <dbReference type="ARBA" id="ARBA00022685"/>
    </source>
</evidence>
<protein>
    <submittedName>
        <fullName evidence="8">NEC2-like protein</fullName>
    </submittedName>
</protein>
<keyword evidence="3 5" id="KW-0378">Hydrolase</keyword>
<dbReference type="PROSITE" id="PS51892">
    <property type="entry name" value="SUBTILASE"/>
    <property type="match status" value="1"/>
</dbReference>
<evidence type="ECO:0000313" key="8">
    <source>
        <dbReference type="EMBL" id="WAQ94936.1"/>
    </source>
</evidence>
<dbReference type="InterPro" id="IPR036852">
    <property type="entry name" value="Peptidase_S8/S53_dom_sf"/>
</dbReference>
<keyword evidence="1 5" id="KW-0645">Protease</keyword>
<evidence type="ECO:0000259" key="7">
    <source>
        <dbReference type="Pfam" id="PF01483"/>
    </source>
</evidence>
<dbReference type="InterPro" id="IPR000209">
    <property type="entry name" value="Peptidase_S8/S53_dom"/>
</dbReference>
<dbReference type="SUPFAM" id="SSF49785">
    <property type="entry name" value="Galactose-binding domain-like"/>
    <property type="match status" value="1"/>
</dbReference>
<organism evidence="8 9">
    <name type="scientific">Mya arenaria</name>
    <name type="common">Soft-shell clam</name>
    <dbReference type="NCBI Taxonomy" id="6604"/>
    <lineage>
        <taxon>Eukaryota</taxon>
        <taxon>Metazoa</taxon>
        <taxon>Spiralia</taxon>
        <taxon>Lophotrochozoa</taxon>
        <taxon>Mollusca</taxon>
        <taxon>Bivalvia</taxon>
        <taxon>Autobranchia</taxon>
        <taxon>Heteroconchia</taxon>
        <taxon>Euheterodonta</taxon>
        <taxon>Imparidentia</taxon>
        <taxon>Neoheterodontei</taxon>
        <taxon>Myida</taxon>
        <taxon>Myoidea</taxon>
        <taxon>Myidae</taxon>
        <taxon>Mya</taxon>
    </lineage>
</organism>
<dbReference type="Proteomes" id="UP001164746">
    <property type="component" value="Chromosome 1"/>
</dbReference>
<accession>A0ABY7DB77</accession>
<dbReference type="InterPro" id="IPR002884">
    <property type="entry name" value="P_dom"/>
</dbReference>
<feature type="domain" description="Peptidase S8/S53" evidence="6">
    <location>
        <begin position="84"/>
        <end position="352"/>
    </location>
</feature>
<sequence>MAKEVKALLKEHYFEFQAQIQDIQQCRIMQKAELEGIDYEHASENNRNIETNGGLTDQDQRFEEEPFWDEGEGIDEAWKLGITGEGVTVAILDIGFTVDHPELETNINKHLTFNSVTNNADVSALLFHNYIGETIHNTNHGNDCASVVAAVKGNKMCSAGVAYNSKIAALSIGTFSKGMPLKTIITTAGMCKGLAYEQSKIDIYSLSLASSSPFDDMDIGPERAIRIGVLNGREGKGNVYVSAVGPIGNGFTNSIFIITVNQIGISGTIFEKSYANPGILISSFGKGKTRTDDFMFTASQRYGSGIPCNANFQGSSAATPKVAGIVALILQYRPDLTSRQIQHLIVRCSNHSDLKESINFMRNGAGFYYYKKNHFGFGYLNVTKCIELSNTVTDIKEQIPEEATFLCELKGPRNSSLAILIATVDTLNEQLERVKTTIHKSLLEYISKAVLFSPMGTSSVLIDGSEWTKDVHMPMKSNAIVSTHFWGERSAGRWTLNLNGRFDNVKDYSVNLTFTFVAPKEDEKDENTRNSDRLLQN</sequence>
<dbReference type="EMBL" id="CP111012">
    <property type="protein sequence ID" value="WAQ94936.1"/>
    <property type="molecule type" value="Genomic_DNA"/>
</dbReference>
<evidence type="ECO:0000256" key="1">
    <source>
        <dbReference type="ARBA" id="ARBA00022670"/>
    </source>
</evidence>
<dbReference type="Pfam" id="PF01483">
    <property type="entry name" value="P_proprotein"/>
    <property type="match status" value="1"/>
</dbReference>
<dbReference type="PANTHER" id="PTHR42884:SF14">
    <property type="entry name" value="NEUROENDOCRINE CONVERTASE 1"/>
    <property type="match status" value="1"/>
</dbReference>
<dbReference type="InterPro" id="IPR008979">
    <property type="entry name" value="Galactose-bd-like_sf"/>
</dbReference>
<dbReference type="PRINTS" id="PR00723">
    <property type="entry name" value="SUBTILISIN"/>
</dbReference>
<dbReference type="Pfam" id="PF00082">
    <property type="entry name" value="Peptidase_S8"/>
    <property type="match status" value="1"/>
</dbReference>
<keyword evidence="2" id="KW-0165">Cleavage on pair of basic residues</keyword>
<evidence type="ECO:0000259" key="6">
    <source>
        <dbReference type="Pfam" id="PF00082"/>
    </source>
</evidence>
<dbReference type="Gene3D" id="2.60.120.260">
    <property type="entry name" value="Galactose-binding domain-like"/>
    <property type="match status" value="1"/>
</dbReference>
<dbReference type="Gene3D" id="3.40.50.200">
    <property type="entry name" value="Peptidase S8/S53 domain"/>
    <property type="match status" value="1"/>
</dbReference>
<dbReference type="SUPFAM" id="SSF52743">
    <property type="entry name" value="Subtilisin-like"/>
    <property type="match status" value="1"/>
</dbReference>
<gene>
    <name evidence="8" type="ORF">MAR_007407</name>
</gene>
<proteinExistence type="inferred from homology"/>